<dbReference type="EMBL" id="JBHRSJ010000036">
    <property type="protein sequence ID" value="MFC2974738.1"/>
    <property type="molecule type" value="Genomic_DNA"/>
</dbReference>
<evidence type="ECO:0000313" key="5">
    <source>
        <dbReference type="Proteomes" id="UP001595457"/>
    </source>
</evidence>
<dbReference type="Gene3D" id="1.10.443.10">
    <property type="entry name" value="Intergrase catalytic core"/>
    <property type="match status" value="1"/>
</dbReference>
<protein>
    <submittedName>
        <fullName evidence="4">Integrase</fullName>
    </submittedName>
</protein>
<keyword evidence="1" id="KW-0238">DNA-binding</keyword>
<dbReference type="Proteomes" id="UP001595457">
    <property type="component" value="Unassembled WGS sequence"/>
</dbReference>
<dbReference type="Gene3D" id="1.10.150.130">
    <property type="match status" value="1"/>
</dbReference>
<dbReference type="InterPro" id="IPR011010">
    <property type="entry name" value="DNA_brk_join_enz"/>
</dbReference>
<dbReference type="Pfam" id="PF24624">
    <property type="entry name" value="Int_N"/>
    <property type="match status" value="1"/>
</dbReference>
<evidence type="ECO:0000313" key="4">
    <source>
        <dbReference type="EMBL" id="MFC2974738.1"/>
    </source>
</evidence>
<sequence length="356" mass="40676">MGRQKNPENRDLPIRMISRKRKLKSGKLWVGYYYLGKDEKGKRKEIPLGTDLNEARIEWARLERTTTPKVVRFMKELFDRYEREIIPTKAPRTQADNRTELKNLRRAFDSAPIEAITPHIVAQYRDGRSAKTRGNREIALLSHVFTMAREWGHTDKENPCARVRRNKEKARGYYAADDVWSAVYAQACQELRDAMDLAYLTGQRPADTLKACTGDLSGEFLLVAQGKTNKKLRIRLYDGERATGLGQFIDGLLERRKLAGITSSRLITNAGGLRMSYAMMRNRWDEARSKAAATALATGDEPLAQRIKQFRFSDIRPKAASEIDSLTEASRLLGHTKEQITKTVYRRVGEVVNPTR</sequence>
<dbReference type="InterPro" id="IPR013762">
    <property type="entry name" value="Integrase-like_cat_sf"/>
</dbReference>
<accession>A0ABV7AYU4</accession>
<dbReference type="InterPro" id="IPR057084">
    <property type="entry name" value="Int_N"/>
</dbReference>
<name>A0ABV7AYU4_9GAMM</name>
<organism evidence="4 5">
    <name type="scientific">Azotobacter bryophylli</name>
    <dbReference type="NCBI Taxonomy" id="1986537"/>
    <lineage>
        <taxon>Bacteria</taxon>
        <taxon>Pseudomonadati</taxon>
        <taxon>Pseudomonadota</taxon>
        <taxon>Gammaproteobacteria</taxon>
        <taxon>Pseudomonadales</taxon>
        <taxon>Pseudomonadaceae</taxon>
        <taxon>Azotobacter</taxon>
    </lineage>
</organism>
<dbReference type="SUPFAM" id="SSF56349">
    <property type="entry name" value="DNA breaking-rejoining enzymes"/>
    <property type="match status" value="1"/>
</dbReference>
<proteinExistence type="predicted"/>
<keyword evidence="2" id="KW-0233">DNA recombination</keyword>
<evidence type="ECO:0000256" key="1">
    <source>
        <dbReference type="ARBA" id="ARBA00023125"/>
    </source>
</evidence>
<reference evidence="5" key="1">
    <citation type="journal article" date="2019" name="Int. J. Syst. Evol. Microbiol.">
        <title>The Global Catalogue of Microorganisms (GCM) 10K type strain sequencing project: providing services to taxonomists for standard genome sequencing and annotation.</title>
        <authorList>
            <consortium name="The Broad Institute Genomics Platform"/>
            <consortium name="The Broad Institute Genome Sequencing Center for Infectious Disease"/>
            <person name="Wu L."/>
            <person name="Ma J."/>
        </authorList>
    </citation>
    <scope>NUCLEOTIDE SEQUENCE [LARGE SCALE GENOMIC DNA]</scope>
    <source>
        <strain evidence="5">KCTC 62195</strain>
    </source>
</reference>
<dbReference type="InterPro" id="IPR010998">
    <property type="entry name" value="Integrase_recombinase_N"/>
</dbReference>
<keyword evidence="5" id="KW-1185">Reference proteome</keyword>
<evidence type="ECO:0000259" key="3">
    <source>
        <dbReference type="Pfam" id="PF24624"/>
    </source>
</evidence>
<comment type="caution">
    <text evidence="4">The sequence shown here is derived from an EMBL/GenBank/DDBJ whole genome shotgun (WGS) entry which is preliminary data.</text>
</comment>
<gene>
    <name evidence="4" type="ORF">ACFOJE_21325</name>
</gene>
<feature type="domain" description="Phage integrase N-terminal" evidence="3">
    <location>
        <begin position="92"/>
        <end position="165"/>
    </location>
</feature>
<dbReference type="RefSeq" id="WP_377817021.1">
    <property type="nucleotide sequence ID" value="NZ_JBHRSJ010000036.1"/>
</dbReference>
<evidence type="ECO:0000256" key="2">
    <source>
        <dbReference type="ARBA" id="ARBA00023172"/>
    </source>
</evidence>